<dbReference type="PANTHER" id="PTHR30363">
    <property type="entry name" value="HTH-TYPE TRANSCRIPTIONAL REGULATOR SRLR-RELATED"/>
    <property type="match status" value="1"/>
</dbReference>
<dbReference type="InterPro" id="IPR018356">
    <property type="entry name" value="Tscrpt_reg_HTH_DeoR_CS"/>
</dbReference>
<keyword evidence="6" id="KW-1185">Reference proteome</keyword>
<dbReference type="InterPro" id="IPR037171">
    <property type="entry name" value="NagB/RpiA_transferase-like"/>
</dbReference>
<reference evidence="5" key="1">
    <citation type="submission" date="2021-11" db="EMBL/GenBank/DDBJ databases">
        <title>Vibrio ZSDE26 sp. nov. and Vibrio ZSDZ34 sp. nov., isolated from coastal seawater in Qingdao.</title>
        <authorList>
            <person name="Zhang P."/>
        </authorList>
    </citation>
    <scope>NUCLEOTIDE SEQUENCE</scope>
    <source>
        <strain evidence="5">ZSDZ34</strain>
    </source>
</reference>
<dbReference type="Proteomes" id="UP001139488">
    <property type="component" value="Unassembled WGS sequence"/>
</dbReference>
<evidence type="ECO:0000256" key="1">
    <source>
        <dbReference type="ARBA" id="ARBA00023015"/>
    </source>
</evidence>
<dbReference type="PROSITE" id="PS00894">
    <property type="entry name" value="HTH_DEOR_1"/>
    <property type="match status" value="1"/>
</dbReference>
<dbReference type="Gene3D" id="1.10.10.10">
    <property type="entry name" value="Winged helix-like DNA-binding domain superfamily/Winged helix DNA-binding domain"/>
    <property type="match status" value="1"/>
</dbReference>
<dbReference type="SUPFAM" id="SSF46785">
    <property type="entry name" value="Winged helix' DNA-binding domain"/>
    <property type="match status" value="1"/>
</dbReference>
<dbReference type="SMART" id="SM00420">
    <property type="entry name" value="HTH_DEOR"/>
    <property type="match status" value="1"/>
</dbReference>
<dbReference type="InterPro" id="IPR036388">
    <property type="entry name" value="WH-like_DNA-bd_sf"/>
</dbReference>
<organism evidence="5 6">
    <name type="scientific">Vibrio gelatinilyticus</name>
    <dbReference type="NCBI Taxonomy" id="2893468"/>
    <lineage>
        <taxon>Bacteria</taxon>
        <taxon>Pseudomonadati</taxon>
        <taxon>Pseudomonadota</taxon>
        <taxon>Gammaproteobacteria</taxon>
        <taxon>Vibrionales</taxon>
        <taxon>Vibrionaceae</taxon>
        <taxon>Vibrio</taxon>
    </lineage>
</organism>
<accession>A0A9X1WC85</accession>
<dbReference type="SUPFAM" id="SSF100950">
    <property type="entry name" value="NagB/RpiA/CoA transferase-like"/>
    <property type="match status" value="1"/>
</dbReference>
<dbReference type="InterPro" id="IPR001034">
    <property type="entry name" value="DeoR_HTH"/>
</dbReference>
<dbReference type="Pfam" id="PF08220">
    <property type="entry name" value="HTH_DeoR"/>
    <property type="match status" value="1"/>
</dbReference>
<evidence type="ECO:0000256" key="3">
    <source>
        <dbReference type="ARBA" id="ARBA00023163"/>
    </source>
</evidence>
<evidence type="ECO:0000313" key="5">
    <source>
        <dbReference type="EMBL" id="MCJ2377629.1"/>
    </source>
</evidence>
<protein>
    <submittedName>
        <fullName evidence="5">DeoR family transcriptional regulator</fullName>
    </submittedName>
</protein>
<dbReference type="PROSITE" id="PS51000">
    <property type="entry name" value="HTH_DEOR_2"/>
    <property type="match status" value="1"/>
</dbReference>
<dbReference type="GO" id="GO:0003700">
    <property type="term" value="F:DNA-binding transcription factor activity"/>
    <property type="evidence" value="ECO:0007669"/>
    <property type="project" value="InterPro"/>
</dbReference>
<sequence length="256" mass="28117">MRKRNTQVRRHSIAQLVQEQGQVTVEELSLRFDTSEVTIRKDLTSLERNGQLLRRYGGAVSLPQEAVDEVLNETAMASATKESIAIAAVELIRDHNRLLIDCGSTTGALVSRLNGKKGLVVMTNSLSLANAINELESEPTLLMTGGTWDNHSESFQGKVAESVLRSYDFDQLFVGADGVDLERGTTTFNELVGLSNVMAEVAREVIVMIESEKIGRKIPNMELAWDVIDVLVTDAGLSVDYKEKIESHGVKVICAK</sequence>
<keyword evidence="3" id="KW-0804">Transcription</keyword>
<name>A0A9X1WC85_9VIBR</name>
<dbReference type="RefSeq" id="WP_244357809.1">
    <property type="nucleotide sequence ID" value="NZ_JAJNNZ010000009.1"/>
</dbReference>
<dbReference type="InterPro" id="IPR036390">
    <property type="entry name" value="WH_DNA-bd_sf"/>
</dbReference>
<proteinExistence type="predicted"/>
<dbReference type="PRINTS" id="PR00037">
    <property type="entry name" value="HTHLACR"/>
</dbReference>
<dbReference type="FunFam" id="3.40.50.1360:FF:000006">
    <property type="entry name" value="Glucitol operon repressor"/>
    <property type="match status" value="1"/>
</dbReference>
<dbReference type="InterPro" id="IPR050313">
    <property type="entry name" value="Carb_Metab_HTH_regulators"/>
</dbReference>
<comment type="caution">
    <text evidence="5">The sequence shown here is derived from an EMBL/GenBank/DDBJ whole genome shotgun (WGS) entry which is preliminary data.</text>
</comment>
<dbReference type="Gene3D" id="3.40.50.1360">
    <property type="match status" value="1"/>
</dbReference>
<dbReference type="GO" id="GO:0003677">
    <property type="term" value="F:DNA binding"/>
    <property type="evidence" value="ECO:0007669"/>
    <property type="project" value="UniProtKB-KW"/>
</dbReference>
<evidence type="ECO:0000313" key="6">
    <source>
        <dbReference type="Proteomes" id="UP001139488"/>
    </source>
</evidence>
<evidence type="ECO:0000256" key="2">
    <source>
        <dbReference type="ARBA" id="ARBA00023125"/>
    </source>
</evidence>
<dbReference type="InterPro" id="IPR014036">
    <property type="entry name" value="DeoR-like_C"/>
</dbReference>
<dbReference type="Pfam" id="PF00455">
    <property type="entry name" value="DeoRC"/>
    <property type="match status" value="1"/>
</dbReference>
<keyword evidence="2" id="KW-0238">DNA-binding</keyword>
<keyword evidence="1" id="KW-0805">Transcription regulation</keyword>
<gene>
    <name evidence="5" type="ORF">LNL84_12380</name>
</gene>
<dbReference type="AlphaFoldDB" id="A0A9X1WC85"/>
<dbReference type="EMBL" id="JAJNNZ010000009">
    <property type="protein sequence ID" value="MCJ2377629.1"/>
    <property type="molecule type" value="Genomic_DNA"/>
</dbReference>
<evidence type="ECO:0000259" key="4">
    <source>
        <dbReference type="PROSITE" id="PS51000"/>
    </source>
</evidence>
<dbReference type="SMART" id="SM01134">
    <property type="entry name" value="DeoRC"/>
    <property type="match status" value="1"/>
</dbReference>
<feature type="domain" description="HTH deoR-type" evidence="4">
    <location>
        <begin position="6"/>
        <end position="61"/>
    </location>
</feature>
<dbReference type="PANTHER" id="PTHR30363:SF44">
    <property type="entry name" value="AGA OPERON TRANSCRIPTIONAL REPRESSOR-RELATED"/>
    <property type="match status" value="1"/>
</dbReference>